<protein>
    <recommendedName>
        <fullName evidence="9">Protein kinase domain-containing protein</fullName>
    </recommendedName>
</protein>
<dbReference type="PANTHER" id="PTHR46204">
    <property type="entry name" value="CHITIN ELICITOR RECEPTOR KINASE 1-RELATED"/>
    <property type="match status" value="1"/>
</dbReference>
<keyword evidence="7" id="KW-1015">Disulfide bond</keyword>
<dbReference type="InterPro" id="IPR001245">
    <property type="entry name" value="Ser-Thr/Tyr_kinase_cat_dom"/>
</dbReference>
<evidence type="ECO:0000259" key="9">
    <source>
        <dbReference type="PROSITE" id="PS50011"/>
    </source>
</evidence>
<dbReference type="InterPro" id="IPR008271">
    <property type="entry name" value="Ser/Thr_kinase_AS"/>
</dbReference>
<keyword evidence="5 8" id="KW-1133">Transmembrane helix</keyword>
<dbReference type="Proteomes" id="UP000006729">
    <property type="component" value="Chromosome 4"/>
</dbReference>
<feature type="domain" description="Protein kinase" evidence="9">
    <location>
        <begin position="1"/>
        <end position="311"/>
    </location>
</feature>
<evidence type="ECO:0000256" key="1">
    <source>
        <dbReference type="ARBA" id="ARBA00004162"/>
    </source>
</evidence>
<proteinExistence type="predicted"/>
<dbReference type="GO" id="GO:0005886">
    <property type="term" value="C:plasma membrane"/>
    <property type="evidence" value="ECO:0007669"/>
    <property type="project" value="UniProtKB-SubCell"/>
</dbReference>
<dbReference type="GO" id="GO:0045087">
    <property type="term" value="P:innate immune response"/>
    <property type="evidence" value="ECO:0007669"/>
    <property type="project" value="InterPro"/>
</dbReference>
<evidence type="ECO:0000313" key="11">
    <source>
        <dbReference type="Proteomes" id="UP000006729"/>
    </source>
</evidence>
<dbReference type="Pfam" id="PF07714">
    <property type="entry name" value="PK_Tyr_Ser-Thr"/>
    <property type="match status" value="1"/>
</dbReference>
<dbReference type="InterPro" id="IPR044812">
    <property type="entry name" value="CERK1/LYK3-like"/>
</dbReference>
<dbReference type="EMBL" id="CM009293">
    <property type="protein sequence ID" value="PNT38945.1"/>
    <property type="molecule type" value="Genomic_DNA"/>
</dbReference>
<evidence type="ECO:0000256" key="4">
    <source>
        <dbReference type="ARBA" id="ARBA00022729"/>
    </source>
</evidence>
<name>A0A2K2AN43_POPTR</name>
<sequence>MYGKGQTSHIYISTISNIDINEILRYNPTIPNQDSMRNTNHVPINVTLNCSCGDEQVSRDYGLLFVTYSLRPNESLSSLTTESGVPADLLERVIAGVSVAGLACWSFLFGYLFLFWTLYKKEGITVDKSVEFSYEEFAKATDDFSIDNKIGQGGFGSVHYAELGGEFIENGNLSQHLRSNSGKVPLPWSTRVQIALDLARGPEYIHEHTVPVYIHHDVKSANILIDKNFRGKVADFGLTKLSEFEDVLRQPDPRENLPKLVDPRPRDDYPLDSVCKMAQLARACTQEIPQLIKTKHEMISCGSNCDPFIHN</sequence>
<keyword evidence="2" id="KW-1003">Cell membrane</keyword>
<evidence type="ECO:0000256" key="7">
    <source>
        <dbReference type="ARBA" id="ARBA00023157"/>
    </source>
</evidence>
<dbReference type="InParanoid" id="A0A2K2AN43"/>
<evidence type="ECO:0000256" key="3">
    <source>
        <dbReference type="ARBA" id="ARBA00022692"/>
    </source>
</evidence>
<evidence type="ECO:0000256" key="5">
    <source>
        <dbReference type="ARBA" id="ARBA00022989"/>
    </source>
</evidence>
<comment type="subcellular location">
    <subcellularLocation>
        <location evidence="1">Cell membrane</location>
        <topology evidence="1">Single-pass membrane protein</topology>
    </subcellularLocation>
</comment>
<dbReference type="GO" id="GO:0005524">
    <property type="term" value="F:ATP binding"/>
    <property type="evidence" value="ECO:0007669"/>
    <property type="project" value="InterPro"/>
</dbReference>
<evidence type="ECO:0000256" key="8">
    <source>
        <dbReference type="SAM" id="Phobius"/>
    </source>
</evidence>
<keyword evidence="6 8" id="KW-0472">Membrane</keyword>
<dbReference type="PROSITE" id="PS50011">
    <property type="entry name" value="PROTEIN_KINASE_DOM"/>
    <property type="match status" value="1"/>
</dbReference>
<reference evidence="10 11" key="1">
    <citation type="journal article" date="2006" name="Science">
        <title>The genome of black cottonwood, Populus trichocarpa (Torr. &amp; Gray).</title>
        <authorList>
            <person name="Tuskan G.A."/>
            <person name="Difazio S."/>
            <person name="Jansson S."/>
            <person name="Bohlmann J."/>
            <person name="Grigoriev I."/>
            <person name="Hellsten U."/>
            <person name="Putnam N."/>
            <person name="Ralph S."/>
            <person name="Rombauts S."/>
            <person name="Salamov A."/>
            <person name="Schein J."/>
            <person name="Sterck L."/>
            <person name="Aerts A."/>
            <person name="Bhalerao R.R."/>
            <person name="Bhalerao R.P."/>
            <person name="Blaudez D."/>
            <person name="Boerjan W."/>
            <person name="Brun A."/>
            <person name="Brunner A."/>
            <person name="Busov V."/>
            <person name="Campbell M."/>
            <person name="Carlson J."/>
            <person name="Chalot M."/>
            <person name="Chapman J."/>
            <person name="Chen G.L."/>
            <person name="Cooper D."/>
            <person name="Coutinho P.M."/>
            <person name="Couturier J."/>
            <person name="Covert S."/>
            <person name="Cronk Q."/>
            <person name="Cunningham R."/>
            <person name="Davis J."/>
            <person name="Degroeve S."/>
            <person name="Dejardin A."/>
            <person name="Depamphilis C."/>
            <person name="Detter J."/>
            <person name="Dirks B."/>
            <person name="Dubchak I."/>
            <person name="Duplessis S."/>
            <person name="Ehlting J."/>
            <person name="Ellis B."/>
            <person name="Gendler K."/>
            <person name="Goodstein D."/>
            <person name="Gribskov M."/>
            <person name="Grimwood J."/>
            <person name="Groover A."/>
            <person name="Gunter L."/>
            <person name="Hamberger B."/>
            <person name="Heinze B."/>
            <person name="Helariutta Y."/>
            <person name="Henrissat B."/>
            <person name="Holligan D."/>
            <person name="Holt R."/>
            <person name="Huang W."/>
            <person name="Islam-Faridi N."/>
            <person name="Jones S."/>
            <person name="Jones-Rhoades M."/>
            <person name="Jorgensen R."/>
            <person name="Joshi C."/>
            <person name="Kangasjarvi J."/>
            <person name="Karlsson J."/>
            <person name="Kelleher C."/>
            <person name="Kirkpatrick R."/>
            <person name="Kirst M."/>
            <person name="Kohler A."/>
            <person name="Kalluri U."/>
            <person name="Larimer F."/>
            <person name="Leebens-Mack J."/>
            <person name="Leple J.C."/>
            <person name="Locascio P."/>
            <person name="Lou Y."/>
            <person name="Lucas S."/>
            <person name="Martin F."/>
            <person name="Montanini B."/>
            <person name="Napoli C."/>
            <person name="Nelson D.R."/>
            <person name="Nelson C."/>
            <person name="Nieminen K."/>
            <person name="Nilsson O."/>
            <person name="Pereda V."/>
            <person name="Peter G."/>
            <person name="Philippe R."/>
            <person name="Pilate G."/>
            <person name="Poliakov A."/>
            <person name="Razumovskaya J."/>
            <person name="Richardson P."/>
            <person name="Rinaldi C."/>
            <person name="Ritland K."/>
            <person name="Rouze P."/>
            <person name="Ryaboy D."/>
            <person name="Schmutz J."/>
            <person name="Schrader J."/>
            <person name="Segerman B."/>
            <person name="Shin H."/>
            <person name="Siddiqui A."/>
            <person name="Sterky F."/>
            <person name="Terry A."/>
            <person name="Tsai C.J."/>
            <person name="Uberbacher E."/>
            <person name="Unneberg P."/>
            <person name="Vahala J."/>
            <person name="Wall K."/>
            <person name="Wessler S."/>
            <person name="Yang G."/>
            <person name="Yin T."/>
            <person name="Douglas C."/>
            <person name="Marra M."/>
            <person name="Sandberg G."/>
            <person name="Van de Peer Y."/>
            <person name="Rokhsar D."/>
        </authorList>
    </citation>
    <scope>NUCLEOTIDE SEQUENCE [LARGE SCALE GENOMIC DNA]</scope>
    <source>
        <strain evidence="11">cv. Nisqually</strain>
    </source>
</reference>
<dbReference type="Gene3D" id="3.30.200.20">
    <property type="entry name" value="Phosphorylase Kinase, domain 1"/>
    <property type="match status" value="1"/>
</dbReference>
<evidence type="ECO:0000256" key="2">
    <source>
        <dbReference type="ARBA" id="ARBA00022475"/>
    </source>
</evidence>
<dbReference type="InterPro" id="IPR000719">
    <property type="entry name" value="Prot_kinase_dom"/>
</dbReference>
<gene>
    <name evidence="10" type="ORF">POPTR_004G005800</name>
</gene>
<keyword evidence="4" id="KW-0732">Signal</keyword>
<keyword evidence="11" id="KW-1185">Reference proteome</keyword>
<organism evidence="10 11">
    <name type="scientific">Populus trichocarpa</name>
    <name type="common">Western balsam poplar</name>
    <name type="synonym">Populus balsamifera subsp. trichocarpa</name>
    <dbReference type="NCBI Taxonomy" id="3694"/>
    <lineage>
        <taxon>Eukaryota</taxon>
        <taxon>Viridiplantae</taxon>
        <taxon>Streptophyta</taxon>
        <taxon>Embryophyta</taxon>
        <taxon>Tracheophyta</taxon>
        <taxon>Spermatophyta</taxon>
        <taxon>Magnoliopsida</taxon>
        <taxon>eudicotyledons</taxon>
        <taxon>Gunneridae</taxon>
        <taxon>Pentapetalae</taxon>
        <taxon>rosids</taxon>
        <taxon>fabids</taxon>
        <taxon>Malpighiales</taxon>
        <taxon>Salicaceae</taxon>
        <taxon>Saliceae</taxon>
        <taxon>Populus</taxon>
    </lineage>
</organism>
<dbReference type="SUPFAM" id="SSF56112">
    <property type="entry name" value="Protein kinase-like (PK-like)"/>
    <property type="match status" value="1"/>
</dbReference>
<evidence type="ECO:0000256" key="6">
    <source>
        <dbReference type="ARBA" id="ARBA00023136"/>
    </source>
</evidence>
<dbReference type="GO" id="GO:0019199">
    <property type="term" value="F:transmembrane receptor protein kinase activity"/>
    <property type="evidence" value="ECO:0007669"/>
    <property type="project" value="InterPro"/>
</dbReference>
<dbReference type="Gene3D" id="1.10.510.10">
    <property type="entry name" value="Transferase(Phosphotransferase) domain 1"/>
    <property type="match status" value="1"/>
</dbReference>
<feature type="transmembrane region" description="Helical" evidence="8">
    <location>
        <begin position="93"/>
        <end position="119"/>
    </location>
</feature>
<dbReference type="AlphaFoldDB" id="A0A2K2AN43"/>
<accession>A0A2K2AN43</accession>
<dbReference type="PANTHER" id="PTHR46204:SF2">
    <property type="entry name" value="CHITIN ELICITOR RECEPTOR KINASE 1"/>
    <property type="match status" value="1"/>
</dbReference>
<keyword evidence="3 8" id="KW-0812">Transmembrane</keyword>
<dbReference type="PROSITE" id="PS00108">
    <property type="entry name" value="PROTEIN_KINASE_ST"/>
    <property type="match status" value="1"/>
</dbReference>
<dbReference type="InterPro" id="IPR011009">
    <property type="entry name" value="Kinase-like_dom_sf"/>
</dbReference>
<dbReference type="SMART" id="SM00220">
    <property type="entry name" value="S_TKc"/>
    <property type="match status" value="1"/>
</dbReference>
<evidence type="ECO:0000313" key="10">
    <source>
        <dbReference type="EMBL" id="PNT38945.1"/>
    </source>
</evidence>